<feature type="compositionally biased region" description="Basic and acidic residues" evidence="1">
    <location>
        <begin position="223"/>
        <end position="244"/>
    </location>
</feature>
<accession>A0A6J4NZR2</accession>
<reference evidence="2" key="1">
    <citation type="submission" date="2020-02" db="EMBL/GenBank/DDBJ databases">
        <authorList>
            <person name="Meier V. D."/>
        </authorList>
    </citation>
    <scope>NUCLEOTIDE SEQUENCE</scope>
    <source>
        <strain evidence="2">AVDCRST_MAG51</strain>
    </source>
</reference>
<feature type="compositionally biased region" description="Basic and acidic residues" evidence="1">
    <location>
        <begin position="295"/>
        <end position="309"/>
    </location>
</feature>
<feature type="compositionally biased region" description="Basic and acidic residues" evidence="1">
    <location>
        <begin position="76"/>
        <end position="109"/>
    </location>
</feature>
<name>A0A6J4NZR2_9BURK</name>
<feature type="region of interest" description="Disordered" evidence="1">
    <location>
        <begin position="1"/>
        <end position="338"/>
    </location>
</feature>
<sequence>REEQGFRPAPLGRAASHDPRARRRAPHQRRRAGPQAGPRHGVRHHERRPAQAVRRVPRVRLLVRDRRTGPLSRQRLQPEPRRGRRVPDHPVQDPDARAAERAQDLRRPGPEAARPGAGDRPHRLGQVHHAGGDGQLPQRNRVRPHPDGGRPDRVRARVQEVPDQPARSGADDAVVRRRAEVRAARRPRRDPGGRNARPGNDPPGDDRGRDRPPGVRHAAHLQRGQDHRPDHRRLPGGRKRDGARHAVRIAAGGDLADAVQDQGRRRPGGGARDHAGHVRHPQPDPRGQGGADVFGHPDRQQRGHADAGPEPHGPGQAQHHQPGGSPQQSQDSRKFPGL</sequence>
<feature type="compositionally biased region" description="Basic and acidic residues" evidence="1">
    <location>
        <begin position="144"/>
        <end position="160"/>
    </location>
</feature>
<protein>
    <submittedName>
        <fullName evidence="2">Twitching motility protein PilT</fullName>
    </submittedName>
</protein>
<dbReference type="AlphaFoldDB" id="A0A6J4NZR2"/>
<feature type="compositionally biased region" description="Basic residues" evidence="1">
    <location>
        <begin position="20"/>
        <end position="32"/>
    </location>
</feature>
<feature type="non-terminal residue" evidence="2">
    <location>
        <position position="338"/>
    </location>
</feature>
<feature type="compositionally biased region" description="Basic and acidic residues" evidence="1">
    <location>
        <begin position="204"/>
        <end position="213"/>
    </location>
</feature>
<feature type="compositionally biased region" description="Low complexity" evidence="1">
    <location>
        <begin position="310"/>
        <end position="330"/>
    </location>
</feature>
<evidence type="ECO:0000313" key="2">
    <source>
        <dbReference type="EMBL" id="CAA9400098.1"/>
    </source>
</evidence>
<evidence type="ECO:0000256" key="1">
    <source>
        <dbReference type="SAM" id="MobiDB-lite"/>
    </source>
</evidence>
<proteinExistence type="predicted"/>
<gene>
    <name evidence="2" type="ORF">AVDCRST_MAG51-847</name>
</gene>
<feature type="compositionally biased region" description="Basic and acidic residues" evidence="1">
    <location>
        <begin position="169"/>
        <end position="183"/>
    </location>
</feature>
<dbReference type="EMBL" id="CADCUX010000213">
    <property type="protein sequence ID" value="CAA9400098.1"/>
    <property type="molecule type" value="Genomic_DNA"/>
</dbReference>
<organism evidence="2">
    <name type="scientific">uncultured Ramlibacter sp</name>
    <dbReference type="NCBI Taxonomy" id="260755"/>
    <lineage>
        <taxon>Bacteria</taxon>
        <taxon>Pseudomonadati</taxon>
        <taxon>Pseudomonadota</taxon>
        <taxon>Betaproteobacteria</taxon>
        <taxon>Burkholderiales</taxon>
        <taxon>Comamonadaceae</taxon>
        <taxon>Ramlibacter</taxon>
        <taxon>environmental samples</taxon>
    </lineage>
</organism>
<feature type="non-terminal residue" evidence="2">
    <location>
        <position position="1"/>
    </location>
</feature>